<gene>
    <name evidence="2" type="ORF">FM071_04905</name>
</gene>
<dbReference type="AlphaFoldDB" id="A0A7M1B7E1"/>
<name>A0A7M1B7E1_9BACT</name>
<dbReference type="InterPro" id="IPR038056">
    <property type="entry name" value="YjbR-like_sf"/>
</dbReference>
<keyword evidence="3" id="KW-1185">Reference proteome</keyword>
<reference evidence="2 3" key="1">
    <citation type="submission" date="2019-07" db="EMBL/GenBank/DDBJ databases">
        <title>Sulfurimonas paralvinellae sp. nov., a novel mesophilic, hydrogen- and sulfur-oxidizing chemolithoautotroph within the Epsilonproteo- bacteria isolated from a deep-sea hydrothermal vent polychaete nest, reclassification of Thiomicrospira denitrificans as Sulfurimonas denitrificans comb. nov. and emended description of the genus Sulfurimonas.</title>
        <authorList>
            <person name="Wang S."/>
            <person name="Jiang L."/>
            <person name="Shao Z."/>
        </authorList>
    </citation>
    <scope>NUCLEOTIDE SEQUENCE [LARGE SCALE GENOMIC DNA]</scope>
    <source>
        <strain evidence="2 3">GO25</strain>
    </source>
</reference>
<dbReference type="RefSeq" id="WP_193111907.1">
    <property type="nucleotide sequence ID" value="NZ_CP041406.1"/>
</dbReference>
<proteinExistence type="predicted"/>
<sequence>MTPKDIKEYIIENFEGVIPKSSWGETSFFYNPNKALPNGVYFCTIKEKDGDNDKASYLDRDNVFRFSIGISKQSFQNLFNNKFKRPAKGDIIESSFNFKELDLITPHPIYGWMNWICILNPTKESFDDIKDFLDESYGLAVEKFDKKIK</sequence>
<dbReference type="Pfam" id="PF19694">
    <property type="entry name" value="DUF6194"/>
    <property type="match status" value="1"/>
</dbReference>
<evidence type="ECO:0000313" key="3">
    <source>
        <dbReference type="Proteomes" id="UP000593580"/>
    </source>
</evidence>
<dbReference type="Proteomes" id="UP000593580">
    <property type="component" value="Chromosome"/>
</dbReference>
<feature type="domain" description="DUF6194" evidence="1">
    <location>
        <begin position="1"/>
        <end position="147"/>
    </location>
</feature>
<protein>
    <recommendedName>
        <fullName evidence="1">DUF6194 domain-containing protein</fullName>
    </recommendedName>
</protein>
<evidence type="ECO:0000313" key="2">
    <source>
        <dbReference type="EMBL" id="QOP45659.1"/>
    </source>
</evidence>
<dbReference type="EMBL" id="CP041406">
    <property type="protein sequence ID" value="QOP45659.1"/>
    <property type="molecule type" value="Genomic_DNA"/>
</dbReference>
<dbReference type="InterPro" id="IPR045676">
    <property type="entry name" value="DUF6194"/>
</dbReference>
<evidence type="ECO:0000259" key="1">
    <source>
        <dbReference type="Pfam" id="PF19694"/>
    </source>
</evidence>
<dbReference type="SUPFAM" id="SSF142906">
    <property type="entry name" value="YjbR-like"/>
    <property type="match status" value="1"/>
</dbReference>
<organism evidence="2 3">
    <name type="scientific">Sulfurimonas paralvinellae</name>
    <dbReference type="NCBI Taxonomy" id="317658"/>
    <lineage>
        <taxon>Bacteria</taxon>
        <taxon>Pseudomonadati</taxon>
        <taxon>Campylobacterota</taxon>
        <taxon>Epsilonproteobacteria</taxon>
        <taxon>Campylobacterales</taxon>
        <taxon>Sulfurimonadaceae</taxon>
        <taxon>Sulfurimonas</taxon>
    </lineage>
</organism>
<accession>A0A7M1B7E1</accession>
<dbReference type="KEGG" id="spal:FM071_04905"/>